<reference evidence="2" key="1">
    <citation type="submission" date="2019-09" db="EMBL/GenBank/DDBJ databases">
        <authorList>
            <person name="Zhang L."/>
        </authorList>
    </citation>
    <scope>NUCLEOTIDE SEQUENCE</scope>
</reference>
<evidence type="ECO:0000259" key="1">
    <source>
        <dbReference type="Pfam" id="PF00304"/>
    </source>
</evidence>
<dbReference type="AlphaFoldDB" id="A0A5K1GGR0"/>
<feature type="domain" description="Knottins-like" evidence="1">
    <location>
        <begin position="23"/>
        <end position="67"/>
    </location>
</feature>
<name>A0A5K1GGR0_9MAGN</name>
<dbReference type="InterPro" id="IPR036574">
    <property type="entry name" value="Scorpion_toxin-like_sf"/>
</dbReference>
<sequence length="71" mass="8163">MLFVVNRTGPHFKTGDVEKAEPRLCSTPTLKFHGQCFSDTNGNICHTEYFPTGSYQGFRRYWCEKPCPSEN</sequence>
<protein>
    <recommendedName>
        <fullName evidence="1">Knottins-like domain-containing protein</fullName>
    </recommendedName>
</protein>
<gene>
    <name evidence="2" type="ORF">NYM_LOCUS27608</name>
</gene>
<organism evidence="2">
    <name type="scientific">Nymphaea colorata</name>
    <name type="common">pocket water lily</name>
    <dbReference type="NCBI Taxonomy" id="210225"/>
    <lineage>
        <taxon>Eukaryota</taxon>
        <taxon>Viridiplantae</taxon>
        <taxon>Streptophyta</taxon>
        <taxon>Embryophyta</taxon>
        <taxon>Tracheophyta</taxon>
        <taxon>Spermatophyta</taxon>
        <taxon>Magnoliopsida</taxon>
        <taxon>Nymphaeales</taxon>
        <taxon>Nymphaeaceae</taxon>
        <taxon>Nymphaea</taxon>
    </lineage>
</organism>
<proteinExistence type="predicted"/>
<dbReference type="Pfam" id="PF00304">
    <property type="entry name" value="Gamma-thionin"/>
    <property type="match status" value="1"/>
</dbReference>
<evidence type="ECO:0000313" key="2">
    <source>
        <dbReference type="EMBL" id="VVW75143.1"/>
    </source>
</evidence>
<accession>A0A5K1GGR0</accession>
<dbReference type="Gene3D" id="3.30.30.10">
    <property type="entry name" value="Knottin, scorpion toxin-like"/>
    <property type="match status" value="1"/>
</dbReference>
<dbReference type="EMBL" id="LR721787">
    <property type="protein sequence ID" value="VVW75143.1"/>
    <property type="molecule type" value="Genomic_DNA"/>
</dbReference>
<dbReference type="Gramene" id="NC9G0173210.1">
    <property type="protein sequence ID" value="NC9G0173210.1:cds"/>
    <property type="gene ID" value="NC9G0173210"/>
</dbReference>
<dbReference type="InterPro" id="IPR003614">
    <property type="entry name" value="Knottins"/>
</dbReference>